<accession>A0A1Y1I3B2</accession>
<keyword evidence="1 2" id="KW-0597">Phosphoprotein</keyword>
<feature type="domain" description="Histidine kinase" evidence="4">
    <location>
        <begin position="443"/>
        <end position="707"/>
    </location>
</feature>
<evidence type="ECO:0000256" key="1">
    <source>
        <dbReference type="ARBA" id="ARBA00022553"/>
    </source>
</evidence>
<dbReference type="EMBL" id="DF237116">
    <property type="protein sequence ID" value="GAQ83899.1"/>
    <property type="molecule type" value="Genomic_DNA"/>
</dbReference>
<evidence type="ECO:0000313" key="7">
    <source>
        <dbReference type="Proteomes" id="UP000054558"/>
    </source>
</evidence>
<dbReference type="GO" id="GO:0000155">
    <property type="term" value="F:phosphorelay sensor kinase activity"/>
    <property type="evidence" value="ECO:0007669"/>
    <property type="project" value="InterPro"/>
</dbReference>
<keyword evidence="3" id="KW-0472">Membrane</keyword>
<dbReference type="Pfam" id="PF00512">
    <property type="entry name" value="HisKA"/>
    <property type="match status" value="1"/>
</dbReference>
<dbReference type="Gene3D" id="1.10.287.130">
    <property type="match status" value="1"/>
</dbReference>
<dbReference type="InterPro" id="IPR001789">
    <property type="entry name" value="Sig_transdc_resp-reg_receiver"/>
</dbReference>
<dbReference type="PRINTS" id="PR00344">
    <property type="entry name" value="BCTRLSENSOR"/>
</dbReference>
<keyword evidence="6" id="KW-0808">Transferase</keyword>
<protein>
    <submittedName>
        <fullName evidence="6">Signal transduction histidine kinase</fullName>
    </submittedName>
</protein>
<dbReference type="Gene3D" id="3.30.565.10">
    <property type="entry name" value="Histidine kinase-like ATPase, C-terminal domain"/>
    <property type="match status" value="1"/>
</dbReference>
<dbReference type="Gene3D" id="3.30.450.20">
    <property type="entry name" value="PAS domain"/>
    <property type="match status" value="2"/>
</dbReference>
<dbReference type="PROSITE" id="PS50110">
    <property type="entry name" value="RESPONSE_REGULATORY"/>
    <property type="match status" value="1"/>
</dbReference>
<keyword evidence="3" id="KW-1133">Transmembrane helix</keyword>
<dbReference type="Gene3D" id="3.40.50.2300">
    <property type="match status" value="1"/>
</dbReference>
<dbReference type="InterPro" id="IPR004358">
    <property type="entry name" value="Sig_transdc_His_kin-like_C"/>
</dbReference>
<dbReference type="SMART" id="SM00388">
    <property type="entry name" value="HisKA"/>
    <property type="match status" value="1"/>
</dbReference>
<keyword evidence="6" id="KW-0418">Kinase</keyword>
<dbReference type="CDD" id="cd00082">
    <property type="entry name" value="HisKA"/>
    <property type="match status" value="1"/>
</dbReference>
<dbReference type="SUPFAM" id="SSF47384">
    <property type="entry name" value="Homodimeric domain of signal transducing histidine kinase"/>
    <property type="match status" value="1"/>
</dbReference>
<keyword evidence="3" id="KW-0812">Transmembrane</keyword>
<gene>
    <name evidence="6" type="ORF">KFL_001670100</name>
</gene>
<dbReference type="InterPro" id="IPR036097">
    <property type="entry name" value="HisK_dim/P_sf"/>
</dbReference>
<dbReference type="SMART" id="SM00387">
    <property type="entry name" value="HATPase_c"/>
    <property type="match status" value="1"/>
</dbReference>
<feature type="transmembrane region" description="Helical" evidence="3">
    <location>
        <begin position="29"/>
        <end position="53"/>
    </location>
</feature>
<evidence type="ECO:0000259" key="4">
    <source>
        <dbReference type="PROSITE" id="PS50109"/>
    </source>
</evidence>
<dbReference type="Pfam" id="PF00072">
    <property type="entry name" value="Response_reg"/>
    <property type="match status" value="1"/>
</dbReference>
<dbReference type="InterPro" id="IPR005467">
    <property type="entry name" value="His_kinase_dom"/>
</dbReference>
<evidence type="ECO:0000259" key="5">
    <source>
        <dbReference type="PROSITE" id="PS50110"/>
    </source>
</evidence>
<reference evidence="6 7" key="1">
    <citation type="journal article" date="2014" name="Nat. Commun.">
        <title>Klebsormidium flaccidum genome reveals primary factors for plant terrestrial adaptation.</title>
        <authorList>
            <person name="Hori K."/>
            <person name="Maruyama F."/>
            <person name="Fujisawa T."/>
            <person name="Togashi T."/>
            <person name="Yamamoto N."/>
            <person name="Seo M."/>
            <person name="Sato S."/>
            <person name="Yamada T."/>
            <person name="Mori H."/>
            <person name="Tajima N."/>
            <person name="Moriyama T."/>
            <person name="Ikeuchi M."/>
            <person name="Watanabe M."/>
            <person name="Wada H."/>
            <person name="Kobayashi K."/>
            <person name="Saito M."/>
            <person name="Masuda T."/>
            <person name="Sasaki-Sekimoto Y."/>
            <person name="Mashiguchi K."/>
            <person name="Awai K."/>
            <person name="Shimojima M."/>
            <person name="Masuda S."/>
            <person name="Iwai M."/>
            <person name="Nobusawa T."/>
            <person name="Narise T."/>
            <person name="Kondo S."/>
            <person name="Saito H."/>
            <person name="Sato R."/>
            <person name="Murakawa M."/>
            <person name="Ihara Y."/>
            <person name="Oshima-Yamada Y."/>
            <person name="Ohtaka K."/>
            <person name="Satoh M."/>
            <person name="Sonobe K."/>
            <person name="Ishii M."/>
            <person name="Ohtani R."/>
            <person name="Kanamori-Sato M."/>
            <person name="Honoki R."/>
            <person name="Miyazaki D."/>
            <person name="Mochizuki H."/>
            <person name="Umetsu J."/>
            <person name="Higashi K."/>
            <person name="Shibata D."/>
            <person name="Kamiya Y."/>
            <person name="Sato N."/>
            <person name="Nakamura Y."/>
            <person name="Tabata S."/>
            <person name="Ida S."/>
            <person name="Kurokawa K."/>
            <person name="Ohta H."/>
        </authorList>
    </citation>
    <scope>NUCLEOTIDE SEQUENCE [LARGE SCALE GENOMIC DNA]</scope>
    <source>
        <strain evidence="6 7">NIES-2285</strain>
    </source>
</reference>
<feature type="modified residue" description="4-aspartylphosphate" evidence="2">
    <location>
        <position position="1061"/>
    </location>
</feature>
<organism evidence="6 7">
    <name type="scientific">Klebsormidium nitens</name>
    <name type="common">Green alga</name>
    <name type="synonym">Ulothrix nitens</name>
    <dbReference type="NCBI Taxonomy" id="105231"/>
    <lineage>
        <taxon>Eukaryota</taxon>
        <taxon>Viridiplantae</taxon>
        <taxon>Streptophyta</taxon>
        <taxon>Klebsormidiophyceae</taxon>
        <taxon>Klebsormidiales</taxon>
        <taxon>Klebsormidiaceae</taxon>
        <taxon>Klebsormidium</taxon>
    </lineage>
</organism>
<dbReference type="Pfam" id="PF02518">
    <property type="entry name" value="HATPase_c"/>
    <property type="match status" value="1"/>
</dbReference>
<dbReference type="SUPFAM" id="SSF55874">
    <property type="entry name" value="ATPase domain of HSP90 chaperone/DNA topoisomerase II/histidine kinase"/>
    <property type="match status" value="1"/>
</dbReference>
<evidence type="ECO:0000256" key="3">
    <source>
        <dbReference type="SAM" id="Phobius"/>
    </source>
</evidence>
<dbReference type="InterPro" id="IPR003661">
    <property type="entry name" value="HisK_dim/P_dom"/>
</dbReference>
<dbReference type="SMART" id="SM00448">
    <property type="entry name" value="REC"/>
    <property type="match status" value="1"/>
</dbReference>
<feature type="domain" description="Response regulatory" evidence="5">
    <location>
        <begin position="1002"/>
        <end position="1132"/>
    </location>
</feature>
<evidence type="ECO:0000313" key="6">
    <source>
        <dbReference type="EMBL" id="GAQ83899.1"/>
    </source>
</evidence>
<feature type="transmembrane region" description="Helical" evidence="3">
    <location>
        <begin position="386"/>
        <end position="406"/>
    </location>
</feature>
<proteinExistence type="predicted"/>
<name>A0A1Y1I3B2_KLENI</name>
<dbReference type="InterPro" id="IPR011006">
    <property type="entry name" value="CheY-like_superfamily"/>
</dbReference>
<dbReference type="AlphaFoldDB" id="A0A1Y1I3B2"/>
<dbReference type="InterPro" id="IPR036890">
    <property type="entry name" value="HATPase_C_sf"/>
</dbReference>
<dbReference type="CDD" id="cd17546">
    <property type="entry name" value="REC_hyHK_CKI1_RcsC-like"/>
    <property type="match status" value="1"/>
</dbReference>
<evidence type="ECO:0000256" key="2">
    <source>
        <dbReference type="PROSITE-ProRule" id="PRU00169"/>
    </source>
</evidence>
<dbReference type="OrthoDB" id="10266508at2759"/>
<dbReference type="PROSITE" id="PS50109">
    <property type="entry name" value="HIS_KIN"/>
    <property type="match status" value="1"/>
</dbReference>
<sequence length="1133" mass="122508">MAQDEEADVETGLVHPVPPTPLRKSFNILFLRLLMTVLFAVLLSGSAALTFVLTTRSASSSVADLACGLGQELLDRGSDNFMGLFHEADTCMRTLAGNVALINQLAVNETLVARQNIVYQSTLTTIRNCVAVNGVGVVRQNGRYSILYTPSNTSKPLANETLLLVFSNRTVPEGEPLPRFYAVLNKTTASPLYGVSSIVALDPLDFRQRAWYRQALTSADGFGSEIRIEALSGRPTLVLGQRVTLESTGEVVGVVALYFYLDTITKFLETFNLRRGLMYFTNGTHIVADSQGASADARAALIRPNESSSDVIRQADAYVAAVSGSNGRNGTTAALSCQGDVSLGGSKYYIQTKPVSIRGITFWGTLVMPRGAVMGQIDSNARHMKVIIMVTTIAFLIVGCTLIVLFTDPISKEMRLKAQVIENLEAKRRAETRDAFKTKFLATISHDLRNPSAAMVGLLDMVLETNLSSEQSEQVKQVKECALQQLDLLNEVLDFSKIEAGKMSLDKALFDPVEQLETLVELYGVTCAKKGLEILLEVQDAVPRTLLGDALRFRQVVSNLLSNSVKFTKDGFIRVRCSLAPPDESRPVDLPAVNFPQAPSPPGNLPPVPFQRSPSSVTPLTDTPTATLTRLLLEVEDTGCGVSPEKRDVIFMDYAQADGAATSQAHGGTGLGLGIVKKLVGLMGGHVAFADKPGPGCLVRFDVALENSGRAETVSETGANHWARLDVVLAMRPLQTRELVLRKLRARGASVCHVAAWEDALSAIQELARLRYSPSESVPVASAFAEPSTEPAEPRFETGPPLQGFHRGVAADHSQGVTSCEDEEQINCAVIELSLLGELGDLQQLEQLERELERLQEATLTGDAGEHQRQVRIVFVAEKDTPPTVCQVLKDHGFADIVYLPFYPSKLKRLVESLISEPITINQTLVSDGLTSNTDAENVQSERQSTRGLATGRLKLPEVIPGNLVRIEVISPIGGSKSRIIPHPPSVEPANGPPRPPLDGMRALVVDDNQFLRVAAKRALEKLGARVELCCDGMESVNALRLSALGAAPAARARVDFVLMDIEMPILDGYAATRLIRELEQPLGGRSTVIIAYTANASTEELHEACSSAGMNGVLFKPAKPSVIAEKVHELIT</sequence>
<dbReference type="InterPro" id="IPR003594">
    <property type="entry name" value="HATPase_dom"/>
</dbReference>
<dbReference type="STRING" id="105231.A0A1Y1I3B2"/>
<dbReference type="Proteomes" id="UP000054558">
    <property type="component" value="Unassembled WGS sequence"/>
</dbReference>
<dbReference type="SUPFAM" id="SSF52172">
    <property type="entry name" value="CheY-like"/>
    <property type="match status" value="1"/>
</dbReference>
<dbReference type="PANTHER" id="PTHR45339:SF5">
    <property type="entry name" value="HISTIDINE KINASE"/>
    <property type="match status" value="1"/>
</dbReference>
<keyword evidence="7" id="KW-1185">Reference proteome</keyword>
<dbReference type="PANTHER" id="PTHR45339">
    <property type="entry name" value="HYBRID SIGNAL TRANSDUCTION HISTIDINE KINASE J"/>
    <property type="match status" value="1"/>
</dbReference>